<dbReference type="Pfam" id="PF23667">
    <property type="entry name" value="CUB_CDCP1_1"/>
    <property type="match status" value="1"/>
</dbReference>
<accession>A0AAJ7V9V4</accession>
<dbReference type="GeneID" id="108890323"/>
<dbReference type="Pfam" id="PF23665">
    <property type="entry name" value="CDCP1_CUB_6"/>
    <property type="match status" value="2"/>
</dbReference>
<dbReference type="InterPro" id="IPR035914">
    <property type="entry name" value="Sperma_CUB_dom_sf"/>
</dbReference>
<feature type="transmembrane region" description="Helical" evidence="1">
    <location>
        <begin position="597"/>
        <end position="622"/>
    </location>
</feature>
<keyword evidence="1" id="KW-0472">Membrane</keyword>
<evidence type="ECO:0000259" key="4">
    <source>
        <dbReference type="Pfam" id="PF23668"/>
    </source>
</evidence>
<reference evidence="6" key="1">
    <citation type="submission" date="2025-08" db="UniProtKB">
        <authorList>
            <consortium name="RefSeq"/>
        </authorList>
    </citation>
    <scope>IDENTIFICATION</scope>
    <source>
        <tissue evidence="6">Brain</tissue>
    </source>
</reference>
<name>A0AAJ7V9V4_LATCA</name>
<protein>
    <submittedName>
        <fullName evidence="6">CUB domain-containing protein 1</fullName>
    </submittedName>
</protein>
<dbReference type="InterPro" id="IPR056268">
    <property type="entry name" value="CUB_CDCP1_1st"/>
</dbReference>
<feature type="domain" description="CDCP1 first CUB" evidence="3">
    <location>
        <begin position="4"/>
        <end position="55"/>
    </location>
</feature>
<dbReference type="SUPFAM" id="SSF49854">
    <property type="entry name" value="Spermadhesin, CUB domain"/>
    <property type="match status" value="1"/>
</dbReference>
<organism evidence="5 6">
    <name type="scientific">Lates calcarifer</name>
    <name type="common">Barramundi</name>
    <name type="synonym">Holocentrus calcarifer</name>
    <dbReference type="NCBI Taxonomy" id="8187"/>
    <lineage>
        <taxon>Eukaryota</taxon>
        <taxon>Metazoa</taxon>
        <taxon>Chordata</taxon>
        <taxon>Craniata</taxon>
        <taxon>Vertebrata</taxon>
        <taxon>Euteleostomi</taxon>
        <taxon>Actinopterygii</taxon>
        <taxon>Neopterygii</taxon>
        <taxon>Teleostei</taxon>
        <taxon>Neoteleostei</taxon>
        <taxon>Acanthomorphata</taxon>
        <taxon>Carangaria</taxon>
        <taxon>Carangaria incertae sedis</taxon>
        <taxon>Centropomidae</taxon>
        <taxon>Lates</taxon>
    </lineage>
</organism>
<evidence type="ECO:0000256" key="1">
    <source>
        <dbReference type="SAM" id="Phobius"/>
    </source>
</evidence>
<dbReference type="InterPro" id="IPR038811">
    <property type="entry name" value="CDCP1"/>
</dbReference>
<keyword evidence="1" id="KW-0812">Transmembrane</keyword>
<evidence type="ECO:0000313" key="5">
    <source>
        <dbReference type="Proteomes" id="UP000694890"/>
    </source>
</evidence>
<evidence type="ECO:0000313" key="6">
    <source>
        <dbReference type="RefSeq" id="XP_018542703.1"/>
    </source>
</evidence>
<sequence length="790" mass="88380">MFNEPDCKVCVDEAPNQKCNPRFQRITEPRNTSVEFTCPQPQDIFNVEINREIDCTEIPCSGVIIQAESSLFPDFNRTFTWDLKVDATRAFQLDFPETGIRQIPSGETCPDKHTYSFLTYMRGTANLGTFCKEGPVTTILPRYKGRVSLQVPGDTKLDPVDFKVKVGPETDMLAIIKVNLPRGVSATDFITANYPNDFPDNQQMQWDFTVPGMHNYTMRFLDHTAPECLKKEVEVEYLKEDKKVTKLTLTDPQPEHQQGNFKMVLKNCETNRTLQGLTLNYRVSVMRSGHPVLCTVDLTKQQGVSVQIEKVGSDPYCEMSIDSKVEKMINVAAGTKAGLSFLDCPKEDVRLTASQVISCQNLASCTPTLLTVPKLDACLPMPLHSFTWHLRFPQDSTVDLVSPVGNLQQSLPGQECNQSVSLRVTEDDGFTVGDFCSKGNVQKIQVHANVSVTATANDFSKTKGPFLNVSFSQEIPETIIYRVSPETLAPTLLATPNWPRGMRDSSTVSWIVTVPSGYQAHMQFVNISQPKCRDRHTAMTVKLLGYEEEIMSRREDEAAEDKLLVPHSFYLNMSNCIPEEGHFGAVTKITLQKKTNLLAILLGIAGALLLLLIVLAVICIITKKKKKERMNKESSIYISKGSIFRPGDRHFTKTRSQNESHVYDSIDETMVYGHLLGDSSYTDTLQDNFKGIQVDSYNTFLGPTDGQLPVIKEPDPEPGSAHYKTFLDPSESFIPPRPRTPISRQDSLGFQDSRMVDNELYTFKSIGALNAMRLSGADMEPQPPITEEAV</sequence>
<dbReference type="AlphaFoldDB" id="A0AAJ7V9V4"/>
<gene>
    <name evidence="6" type="primary">cdcp1b</name>
</gene>
<keyword evidence="1" id="KW-1133">Transmembrane helix</keyword>
<dbReference type="KEGG" id="lcf:108890323"/>
<dbReference type="CTD" id="560859"/>
<feature type="domain" description="CDCP1 third and sixth CUB" evidence="2">
    <location>
        <begin position="175"/>
        <end position="275"/>
    </location>
</feature>
<feature type="domain" description="CDCP1 second and fifth CUB" evidence="4">
    <location>
        <begin position="376"/>
        <end position="470"/>
    </location>
</feature>
<dbReference type="RefSeq" id="XP_018542703.1">
    <property type="nucleotide sequence ID" value="XM_018687187.2"/>
</dbReference>
<proteinExistence type="predicted"/>
<evidence type="ECO:0000259" key="2">
    <source>
        <dbReference type="Pfam" id="PF23665"/>
    </source>
</evidence>
<evidence type="ECO:0000259" key="3">
    <source>
        <dbReference type="Pfam" id="PF23667"/>
    </source>
</evidence>
<dbReference type="PANTHER" id="PTHR14477">
    <property type="entry name" value="CUB DOMAIN-CONTAINING PROTEIN 1"/>
    <property type="match status" value="1"/>
</dbReference>
<dbReference type="InterPro" id="IPR056269">
    <property type="entry name" value="CUB_CDCP1_2nd_5th"/>
</dbReference>
<feature type="domain" description="CDCP1 third and sixth CUB" evidence="2">
    <location>
        <begin position="477"/>
        <end position="590"/>
    </location>
</feature>
<dbReference type="Pfam" id="PF23668">
    <property type="entry name" value="CUB_CDCP1_2"/>
    <property type="match status" value="2"/>
</dbReference>
<dbReference type="PANTHER" id="PTHR14477:SF1">
    <property type="entry name" value="CUB DOMAIN-CONTAINING PROTEIN 1"/>
    <property type="match status" value="1"/>
</dbReference>
<feature type="domain" description="CDCP1 second and fifth CUB" evidence="4">
    <location>
        <begin position="64"/>
        <end position="167"/>
    </location>
</feature>
<dbReference type="InterPro" id="IPR056266">
    <property type="entry name" value="CDCP1_CUB_3rd_6th"/>
</dbReference>
<dbReference type="Proteomes" id="UP000694890">
    <property type="component" value="Linkage group LG3"/>
</dbReference>